<evidence type="ECO:0000256" key="1">
    <source>
        <dbReference type="ARBA" id="ARBA00004123"/>
    </source>
</evidence>
<dbReference type="PANTHER" id="PTHR13026">
    <property type="entry name" value="NNP-1 PROTEIN NOVEL NUCLEAR PROTEIN 1 NOP52"/>
    <property type="match status" value="1"/>
</dbReference>
<comment type="similarity">
    <text evidence="2">Belongs to the RRP1 family.</text>
</comment>
<evidence type="ECO:0000256" key="4">
    <source>
        <dbReference type="ARBA" id="ARBA00023242"/>
    </source>
</evidence>
<sequence>MDLEQVETVLVQKMACGEPVVRTRAFNALRKWIREISSSGQLGIDSMSRLCKGLHYVMWMQDKMILQEEMADRIGSLLNDFSEEEQCAQFVKCMITCVANEWPLIDRWRMDKFLMVRLCTAVSPVYCIFR</sequence>
<evidence type="ECO:0000313" key="6">
    <source>
        <dbReference type="Proteomes" id="UP001608902"/>
    </source>
</evidence>
<evidence type="ECO:0000313" key="5">
    <source>
        <dbReference type="EMBL" id="MFH4974369.1"/>
    </source>
</evidence>
<dbReference type="InterPro" id="IPR010301">
    <property type="entry name" value="RRP1"/>
</dbReference>
<comment type="subcellular location">
    <subcellularLocation>
        <location evidence="1">Nucleus</location>
    </subcellularLocation>
</comment>
<dbReference type="Proteomes" id="UP001608902">
    <property type="component" value="Unassembled WGS sequence"/>
</dbReference>
<dbReference type="Pfam" id="PF05997">
    <property type="entry name" value="Nop52"/>
    <property type="match status" value="1"/>
</dbReference>
<comment type="caution">
    <text evidence="5">The sequence shown here is derived from an EMBL/GenBank/DDBJ whole genome shotgun (WGS) entry which is preliminary data.</text>
</comment>
<dbReference type="PANTHER" id="PTHR13026:SF0">
    <property type="entry name" value="RIBOSOMAL RNA PROCESSING 1B"/>
    <property type="match status" value="1"/>
</dbReference>
<name>A0ABD6E3C9_9BILA</name>
<accession>A0ABD6E3C9</accession>
<keyword evidence="6" id="KW-1185">Reference proteome</keyword>
<dbReference type="GO" id="GO:0005634">
    <property type="term" value="C:nucleus"/>
    <property type="evidence" value="ECO:0007669"/>
    <property type="project" value="UniProtKB-SubCell"/>
</dbReference>
<protein>
    <submittedName>
        <fullName evidence="5">Uncharacterized protein</fullName>
    </submittedName>
</protein>
<evidence type="ECO:0000256" key="2">
    <source>
        <dbReference type="ARBA" id="ARBA00006374"/>
    </source>
</evidence>
<dbReference type="GO" id="GO:0006364">
    <property type="term" value="P:rRNA processing"/>
    <property type="evidence" value="ECO:0007669"/>
    <property type="project" value="UniProtKB-KW"/>
</dbReference>
<gene>
    <name evidence="5" type="ORF">AB6A40_001078</name>
</gene>
<evidence type="ECO:0000256" key="3">
    <source>
        <dbReference type="ARBA" id="ARBA00022552"/>
    </source>
</evidence>
<proteinExistence type="inferred from homology"/>
<organism evidence="5 6">
    <name type="scientific">Gnathostoma spinigerum</name>
    <dbReference type="NCBI Taxonomy" id="75299"/>
    <lineage>
        <taxon>Eukaryota</taxon>
        <taxon>Metazoa</taxon>
        <taxon>Ecdysozoa</taxon>
        <taxon>Nematoda</taxon>
        <taxon>Chromadorea</taxon>
        <taxon>Rhabditida</taxon>
        <taxon>Spirurina</taxon>
        <taxon>Gnathostomatomorpha</taxon>
        <taxon>Gnathostomatoidea</taxon>
        <taxon>Gnathostomatidae</taxon>
        <taxon>Gnathostoma</taxon>
    </lineage>
</organism>
<dbReference type="EMBL" id="JBGFUD010000363">
    <property type="protein sequence ID" value="MFH4974369.1"/>
    <property type="molecule type" value="Genomic_DNA"/>
</dbReference>
<keyword evidence="4" id="KW-0539">Nucleus</keyword>
<reference evidence="5 6" key="1">
    <citation type="submission" date="2024-08" db="EMBL/GenBank/DDBJ databases">
        <title>Gnathostoma spinigerum genome.</title>
        <authorList>
            <person name="Gonzalez-Bertolin B."/>
            <person name="Monzon S."/>
            <person name="Zaballos A."/>
            <person name="Jimenez P."/>
            <person name="Dekumyoy P."/>
            <person name="Varona S."/>
            <person name="Cuesta I."/>
            <person name="Sumanam S."/>
            <person name="Adisakwattana P."/>
            <person name="Gasser R.B."/>
            <person name="Hernandez-Gonzalez A."/>
            <person name="Young N.D."/>
            <person name="Perteguer M.J."/>
        </authorList>
    </citation>
    <scope>NUCLEOTIDE SEQUENCE [LARGE SCALE GENOMIC DNA]</scope>
    <source>
        <strain evidence="5">AL3</strain>
        <tissue evidence="5">Liver</tissue>
    </source>
</reference>
<keyword evidence="3" id="KW-0698">rRNA processing</keyword>
<dbReference type="AlphaFoldDB" id="A0ABD6E3C9"/>